<keyword evidence="2" id="KW-0521">NADP</keyword>
<proteinExistence type="inferred from homology"/>
<protein>
    <submittedName>
        <fullName evidence="4">Uncharacterized protein YbjT (DUF2867 family)</fullName>
    </submittedName>
</protein>
<sequence>MADAPVLVFGATGGQGSAVTEALLGRGARVRALVRDPERAAARRLADGGVEVVAGSLDDRGSLAAAMAGAGATFALTTPFEAGVDAEVAQGRAILAAAGESRVPHLVFSSVAGADQGSGVPHFDSKARIETELAAGDVPYTILGPTYFFENALGGADRIRGGVLDLPLPADRPLQQLARADLGAFAAQVLLDPAPYVGRRIELASDAPTPAQMAAALSAALGREVRRERVPLAEIGNADMHAMWAFLNGPGYQVDIAALHAAYPEVGWTSFADWAHHTFGSVTSAPARGSSSAV</sequence>
<dbReference type="OrthoDB" id="4115876at2"/>
<reference evidence="4 5" key="1">
    <citation type="submission" date="2019-07" db="EMBL/GenBank/DDBJ databases">
        <title>R&amp;d 2014.</title>
        <authorList>
            <person name="Klenk H.-P."/>
        </authorList>
    </citation>
    <scope>NUCLEOTIDE SEQUENCE [LARGE SCALE GENOMIC DNA]</scope>
    <source>
        <strain evidence="4 5">DSM 43868</strain>
    </source>
</reference>
<dbReference type="Pfam" id="PF05368">
    <property type="entry name" value="NmrA"/>
    <property type="match status" value="1"/>
</dbReference>
<keyword evidence="5" id="KW-1185">Reference proteome</keyword>
<evidence type="ECO:0000256" key="2">
    <source>
        <dbReference type="ARBA" id="ARBA00022857"/>
    </source>
</evidence>
<dbReference type="CDD" id="cd05251">
    <property type="entry name" value="NmrA_like_SDR_a"/>
    <property type="match status" value="1"/>
</dbReference>
<dbReference type="AlphaFoldDB" id="A0A562IJ40"/>
<dbReference type="PANTHER" id="PTHR42748:SF7">
    <property type="entry name" value="NMRA LIKE REDOX SENSOR 1-RELATED"/>
    <property type="match status" value="1"/>
</dbReference>
<name>A0A562IJ40_MICOL</name>
<evidence type="ECO:0000256" key="1">
    <source>
        <dbReference type="ARBA" id="ARBA00006328"/>
    </source>
</evidence>
<dbReference type="InterPro" id="IPR051164">
    <property type="entry name" value="NmrA-like_oxidored"/>
</dbReference>
<dbReference type="SUPFAM" id="SSF51735">
    <property type="entry name" value="NAD(P)-binding Rossmann-fold domains"/>
    <property type="match status" value="1"/>
</dbReference>
<evidence type="ECO:0000259" key="3">
    <source>
        <dbReference type="Pfam" id="PF05368"/>
    </source>
</evidence>
<dbReference type="RefSeq" id="WP_145776938.1">
    <property type="nucleotide sequence ID" value="NZ_BAAATQ010000354.1"/>
</dbReference>
<dbReference type="Gene3D" id="3.40.50.720">
    <property type="entry name" value="NAD(P)-binding Rossmann-like Domain"/>
    <property type="match status" value="1"/>
</dbReference>
<dbReference type="InterPro" id="IPR008030">
    <property type="entry name" value="NmrA-like"/>
</dbReference>
<comment type="caution">
    <text evidence="4">The sequence shown here is derived from an EMBL/GenBank/DDBJ whole genome shotgun (WGS) entry which is preliminary data.</text>
</comment>
<dbReference type="InterPro" id="IPR036291">
    <property type="entry name" value="NAD(P)-bd_dom_sf"/>
</dbReference>
<dbReference type="PANTHER" id="PTHR42748">
    <property type="entry name" value="NITROGEN METABOLITE REPRESSION PROTEIN NMRA FAMILY MEMBER"/>
    <property type="match status" value="1"/>
</dbReference>
<dbReference type="EMBL" id="VLKE01000001">
    <property type="protein sequence ID" value="TWH70713.1"/>
    <property type="molecule type" value="Genomic_DNA"/>
</dbReference>
<dbReference type="Proteomes" id="UP000319825">
    <property type="component" value="Unassembled WGS sequence"/>
</dbReference>
<comment type="similarity">
    <text evidence="1">Belongs to the NmrA-type oxidoreductase family.</text>
</comment>
<gene>
    <name evidence="4" type="ORF">JD77_05738</name>
</gene>
<evidence type="ECO:0000313" key="5">
    <source>
        <dbReference type="Proteomes" id="UP000319825"/>
    </source>
</evidence>
<accession>A0A562IJ40</accession>
<feature type="domain" description="NmrA-like" evidence="3">
    <location>
        <begin position="6"/>
        <end position="235"/>
    </location>
</feature>
<evidence type="ECO:0000313" key="4">
    <source>
        <dbReference type="EMBL" id="TWH70713.1"/>
    </source>
</evidence>
<organism evidence="4 5">
    <name type="scientific">Micromonospora olivasterospora</name>
    <dbReference type="NCBI Taxonomy" id="1880"/>
    <lineage>
        <taxon>Bacteria</taxon>
        <taxon>Bacillati</taxon>
        <taxon>Actinomycetota</taxon>
        <taxon>Actinomycetes</taxon>
        <taxon>Micromonosporales</taxon>
        <taxon>Micromonosporaceae</taxon>
        <taxon>Micromonospora</taxon>
    </lineage>
</organism>